<evidence type="ECO:0000313" key="4">
    <source>
        <dbReference type="Proteomes" id="UP000198741"/>
    </source>
</evidence>
<evidence type="ECO:0000259" key="2">
    <source>
        <dbReference type="Pfam" id="PF10756"/>
    </source>
</evidence>
<dbReference type="AlphaFoldDB" id="A0A1H0KQL6"/>
<gene>
    <name evidence="3" type="ORF">SAMN04515671_1399</name>
</gene>
<dbReference type="InterPro" id="IPR019692">
    <property type="entry name" value="CFP-6_PH"/>
</dbReference>
<keyword evidence="1" id="KW-1133">Transmembrane helix</keyword>
<feature type="transmembrane region" description="Helical" evidence="1">
    <location>
        <begin position="12"/>
        <end position="33"/>
    </location>
</feature>
<dbReference type="Proteomes" id="UP000198741">
    <property type="component" value="Chromosome I"/>
</dbReference>
<keyword evidence="4" id="KW-1185">Reference proteome</keyword>
<feature type="transmembrane region" description="Helical" evidence="1">
    <location>
        <begin position="39"/>
        <end position="56"/>
    </location>
</feature>
<protein>
    <submittedName>
        <fullName evidence="3">PH domain-containing protein</fullName>
    </submittedName>
</protein>
<feature type="domain" description="Low molecular weight protein antigen 6 PH" evidence="2">
    <location>
        <begin position="59"/>
        <end position="134"/>
    </location>
</feature>
<proteinExistence type="predicted"/>
<dbReference type="STRING" id="1090615.SAMN04515671_1399"/>
<keyword evidence="1" id="KW-0812">Transmembrane</keyword>
<evidence type="ECO:0000313" key="3">
    <source>
        <dbReference type="EMBL" id="SDO58258.1"/>
    </source>
</evidence>
<dbReference type="EMBL" id="LT629710">
    <property type="protein sequence ID" value="SDO58258.1"/>
    <property type="molecule type" value="Genomic_DNA"/>
</dbReference>
<name>A0A1H0KQL6_9ACTN</name>
<dbReference type="RefSeq" id="WP_090475330.1">
    <property type="nucleotide sequence ID" value="NZ_LT629710.1"/>
</dbReference>
<evidence type="ECO:0000256" key="1">
    <source>
        <dbReference type="SAM" id="Phobius"/>
    </source>
</evidence>
<accession>A0A1H0KQL6</accession>
<organism evidence="3 4">
    <name type="scientific">Nakamurella panacisegetis</name>
    <dbReference type="NCBI Taxonomy" id="1090615"/>
    <lineage>
        <taxon>Bacteria</taxon>
        <taxon>Bacillati</taxon>
        <taxon>Actinomycetota</taxon>
        <taxon>Actinomycetes</taxon>
        <taxon>Nakamurellales</taxon>
        <taxon>Nakamurellaceae</taxon>
        <taxon>Nakamurella</taxon>
    </lineage>
</organism>
<dbReference type="Pfam" id="PF10756">
    <property type="entry name" value="bPH_6"/>
    <property type="match status" value="1"/>
</dbReference>
<reference evidence="3 4" key="1">
    <citation type="submission" date="2016-10" db="EMBL/GenBank/DDBJ databases">
        <authorList>
            <person name="de Groot N.N."/>
        </authorList>
    </citation>
    <scope>NUCLEOTIDE SEQUENCE [LARGE SCALE GENOMIC DNA]</scope>
    <source>
        <strain evidence="4">P4-7,KCTC 19426,CECT 7604</strain>
    </source>
</reference>
<sequence>MTGPTRTWGVRPLIPTIAGLLCLAFLIWVIVAGAPEDRLVAGAGAGVTAIAGALLLTMRRRLTAGPDGLVVRGPGGMRVFPWAGIVSIAAPSRRRRGLSSTSLEIELDDDLLLVFGRTELGGIDPADVVAALSRWWPAVR</sequence>
<keyword evidence="1" id="KW-0472">Membrane</keyword>